<dbReference type="InterPro" id="IPR015422">
    <property type="entry name" value="PyrdxlP-dep_Trfase_small"/>
</dbReference>
<comment type="caution">
    <text evidence="10">The sequence shown here is derived from an EMBL/GenBank/DDBJ whole genome shotgun (WGS) entry which is preliminary data.</text>
</comment>
<evidence type="ECO:0000313" key="11">
    <source>
        <dbReference type="Proteomes" id="UP000216533"/>
    </source>
</evidence>
<dbReference type="GO" id="GO:0008890">
    <property type="term" value="F:glycine C-acetyltransferase activity"/>
    <property type="evidence" value="ECO:0007669"/>
    <property type="project" value="TreeGrafter"/>
</dbReference>
<comment type="cofactor">
    <cofactor evidence="1 8">
        <name>pyridoxal 5'-phosphate</name>
        <dbReference type="ChEBI" id="CHEBI:597326"/>
    </cofactor>
</comment>
<dbReference type="FunFam" id="3.90.1150.10:FF:000004">
    <property type="entry name" value="2-amino-3-ketobutyrate coenzyme A ligase"/>
    <property type="match status" value="1"/>
</dbReference>
<proteinExistence type="inferred from homology"/>
<dbReference type="InterPro" id="IPR015421">
    <property type="entry name" value="PyrdxlP-dep_Trfase_major"/>
</dbReference>
<dbReference type="InterPro" id="IPR015424">
    <property type="entry name" value="PyrdxlP-dep_Trfase"/>
</dbReference>
<dbReference type="InterPro" id="IPR001917">
    <property type="entry name" value="Aminotrans_II_pyridoxalP_BS"/>
</dbReference>
<evidence type="ECO:0000256" key="7">
    <source>
        <dbReference type="ARBA" id="ARBA00047715"/>
    </source>
</evidence>
<accession>A0A255E5G9</accession>
<feature type="domain" description="Aminotransferase class I/classII large" evidence="9">
    <location>
        <begin position="66"/>
        <end position="240"/>
    </location>
</feature>
<name>A0A255E5G9_9ACTN</name>
<keyword evidence="4" id="KW-0808">Transferase</keyword>
<dbReference type="PANTHER" id="PTHR13693">
    <property type="entry name" value="CLASS II AMINOTRANSFERASE/8-AMINO-7-OXONONANOATE SYNTHASE"/>
    <property type="match status" value="1"/>
</dbReference>
<gene>
    <name evidence="10" type="ORF">CGZ92_12935</name>
</gene>
<keyword evidence="5 8" id="KW-0663">Pyridoxal phosphate</keyword>
<comment type="similarity">
    <text evidence="2 8">Belongs to the class-II pyridoxal-phosphate-dependent aminotransferase family.</text>
</comment>
<dbReference type="PANTHER" id="PTHR13693:SF102">
    <property type="entry name" value="2-AMINO-3-KETOBUTYRATE COENZYME A LIGASE, MITOCHONDRIAL"/>
    <property type="match status" value="1"/>
</dbReference>
<evidence type="ECO:0000259" key="9">
    <source>
        <dbReference type="Pfam" id="PF00155"/>
    </source>
</evidence>
<dbReference type="InterPro" id="IPR050087">
    <property type="entry name" value="AON_synthase_class-II"/>
</dbReference>
<evidence type="ECO:0000256" key="8">
    <source>
        <dbReference type="RuleBase" id="RU003693"/>
    </source>
</evidence>
<evidence type="ECO:0000313" key="10">
    <source>
        <dbReference type="EMBL" id="OYN84755.1"/>
    </source>
</evidence>
<dbReference type="InterPro" id="IPR004839">
    <property type="entry name" value="Aminotransferase_I/II_large"/>
</dbReference>
<dbReference type="PROSITE" id="PS00599">
    <property type="entry name" value="AA_TRANSFER_CLASS_2"/>
    <property type="match status" value="1"/>
</dbReference>
<dbReference type="GO" id="GO:0005829">
    <property type="term" value="C:cytosol"/>
    <property type="evidence" value="ECO:0007669"/>
    <property type="project" value="TreeGrafter"/>
</dbReference>
<organism evidence="10 11">
    <name type="scientific">Parenemella sanctibonifatiensis</name>
    <dbReference type="NCBI Taxonomy" id="2016505"/>
    <lineage>
        <taxon>Bacteria</taxon>
        <taxon>Bacillati</taxon>
        <taxon>Actinomycetota</taxon>
        <taxon>Actinomycetes</taxon>
        <taxon>Propionibacteriales</taxon>
        <taxon>Propionibacteriaceae</taxon>
        <taxon>Parenemella</taxon>
    </lineage>
</organism>
<evidence type="ECO:0000256" key="3">
    <source>
        <dbReference type="ARBA" id="ARBA00013187"/>
    </source>
</evidence>
<dbReference type="Gene3D" id="3.40.640.10">
    <property type="entry name" value="Type I PLP-dependent aspartate aminotransferase-like (Major domain)"/>
    <property type="match status" value="1"/>
</dbReference>
<dbReference type="Proteomes" id="UP000216533">
    <property type="component" value="Unassembled WGS sequence"/>
</dbReference>
<reference evidence="10 11" key="1">
    <citation type="submission" date="2017-07" db="EMBL/GenBank/DDBJ databases">
        <title>Draft whole genome sequences of clinical Proprionibacteriaceae strains.</title>
        <authorList>
            <person name="Bernier A.-M."/>
            <person name="Bernard K."/>
            <person name="Domingo M.-C."/>
        </authorList>
    </citation>
    <scope>NUCLEOTIDE SEQUENCE [LARGE SCALE GENOMIC DNA]</scope>
    <source>
        <strain evidence="10 11">NML 160184</strain>
    </source>
</reference>
<dbReference type="EMBL" id="NMVI01000027">
    <property type="protein sequence ID" value="OYN84755.1"/>
    <property type="molecule type" value="Genomic_DNA"/>
</dbReference>
<comment type="catalytic activity">
    <reaction evidence="7">
        <text>6-carboxyhexanoyl-[ACP] + L-alanine + H(+) = (8S)-8-amino-7-oxononanoate + holo-[ACP] + CO2</text>
        <dbReference type="Rhea" id="RHEA:42288"/>
        <dbReference type="Rhea" id="RHEA-COMP:9685"/>
        <dbReference type="Rhea" id="RHEA-COMP:9955"/>
        <dbReference type="ChEBI" id="CHEBI:15378"/>
        <dbReference type="ChEBI" id="CHEBI:16526"/>
        <dbReference type="ChEBI" id="CHEBI:57972"/>
        <dbReference type="ChEBI" id="CHEBI:64479"/>
        <dbReference type="ChEBI" id="CHEBI:78846"/>
        <dbReference type="ChEBI" id="CHEBI:149468"/>
        <dbReference type="EC" id="2.3.1.47"/>
    </reaction>
</comment>
<dbReference type="AlphaFoldDB" id="A0A255E5G9"/>
<dbReference type="EC" id="2.3.1.47" evidence="3"/>
<evidence type="ECO:0000256" key="1">
    <source>
        <dbReference type="ARBA" id="ARBA00001933"/>
    </source>
</evidence>
<evidence type="ECO:0000256" key="6">
    <source>
        <dbReference type="ARBA" id="ARBA00023315"/>
    </source>
</evidence>
<keyword evidence="6" id="KW-0012">Acyltransferase</keyword>
<evidence type="ECO:0000256" key="5">
    <source>
        <dbReference type="ARBA" id="ARBA00022898"/>
    </source>
</evidence>
<dbReference type="SUPFAM" id="SSF53383">
    <property type="entry name" value="PLP-dependent transferases"/>
    <property type="match status" value="1"/>
</dbReference>
<evidence type="ECO:0000256" key="2">
    <source>
        <dbReference type="ARBA" id="ARBA00008392"/>
    </source>
</evidence>
<dbReference type="Pfam" id="PF00155">
    <property type="entry name" value="Aminotran_1_2"/>
    <property type="match status" value="1"/>
</dbReference>
<protein>
    <recommendedName>
        <fullName evidence="3">8-amino-7-oxononanoate synthase</fullName>
        <ecNumber evidence="3">2.3.1.47</ecNumber>
    </recommendedName>
</protein>
<dbReference type="Gene3D" id="3.90.1150.10">
    <property type="entry name" value="Aspartate Aminotransferase, domain 1"/>
    <property type="match status" value="1"/>
</dbReference>
<dbReference type="GO" id="GO:0030170">
    <property type="term" value="F:pyridoxal phosphate binding"/>
    <property type="evidence" value="ECO:0007669"/>
    <property type="project" value="InterPro"/>
</dbReference>
<evidence type="ECO:0000256" key="4">
    <source>
        <dbReference type="ARBA" id="ARBA00022679"/>
    </source>
</evidence>
<sequence>MGGVDPGEFGYVARDLAVVERTLVEDVEQVIRDRCVHTASVATVESEHASAGQGCPGAGADIHQGAHAVGFIGGTGAGTPEMFGVQDRVDILTGTFGKALGGASGGYTSGRQAIVDLLRQRSRPYLFSNSVAPMIVAATAAALDLLADSGQLLAQLRENTAYFRSEMTRRGFEIPVSEHPIVPVMVGDAATAARMADQILAAGVYVRAFSYPVVPEGKARIRTQLSAAHTRADLDRAIGAFEAAREAVTGS</sequence>
<dbReference type="GO" id="GO:0008710">
    <property type="term" value="F:8-amino-7-oxononanoate synthase activity"/>
    <property type="evidence" value="ECO:0007669"/>
    <property type="project" value="UniProtKB-EC"/>
</dbReference>